<organism evidence="1">
    <name type="scientific">Lepeophtheirus salmonis</name>
    <name type="common">Salmon louse</name>
    <name type="synonym">Caligus salmonis</name>
    <dbReference type="NCBI Taxonomy" id="72036"/>
    <lineage>
        <taxon>Eukaryota</taxon>
        <taxon>Metazoa</taxon>
        <taxon>Ecdysozoa</taxon>
        <taxon>Arthropoda</taxon>
        <taxon>Crustacea</taxon>
        <taxon>Multicrustacea</taxon>
        <taxon>Hexanauplia</taxon>
        <taxon>Copepoda</taxon>
        <taxon>Siphonostomatoida</taxon>
        <taxon>Caligidae</taxon>
        <taxon>Lepeophtheirus</taxon>
    </lineage>
</organism>
<name>A0A0K2TZP8_LEPSM</name>
<protein>
    <submittedName>
        <fullName evidence="1">Uncharacterized protein</fullName>
    </submittedName>
</protein>
<dbReference type="AlphaFoldDB" id="A0A0K2TZP8"/>
<reference evidence="1" key="1">
    <citation type="submission" date="2014-05" db="EMBL/GenBank/DDBJ databases">
        <authorList>
            <person name="Chronopoulou M."/>
        </authorList>
    </citation>
    <scope>NUCLEOTIDE SEQUENCE</scope>
    <source>
        <tissue evidence="1">Whole organism</tissue>
    </source>
</reference>
<dbReference type="EMBL" id="HACA01014128">
    <property type="protein sequence ID" value="CDW31489.1"/>
    <property type="molecule type" value="Transcribed_RNA"/>
</dbReference>
<sequence>MPSTILLFIYSHIPSAFHWIS</sequence>
<evidence type="ECO:0000313" key="1">
    <source>
        <dbReference type="EMBL" id="CDW31489.1"/>
    </source>
</evidence>
<proteinExistence type="predicted"/>
<accession>A0A0K2TZP8</accession>